<sequence>LYDQGIRDEEDIPDNVNVQNYVNIRQGLGESVVLSDDNGESTAHEINAPESESAPTSSDVMSTSHEAFRKAAAEN</sequence>
<dbReference type="EMBL" id="CAJVPJ010004320">
    <property type="protein sequence ID" value="CAG8650842.1"/>
    <property type="molecule type" value="Genomic_DNA"/>
</dbReference>
<feature type="compositionally biased region" description="Polar residues" evidence="1">
    <location>
        <begin position="53"/>
        <end position="65"/>
    </location>
</feature>
<dbReference type="OrthoDB" id="6724787at2759"/>
<protein>
    <submittedName>
        <fullName evidence="2">6320_t:CDS:1</fullName>
    </submittedName>
</protein>
<feature type="region of interest" description="Disordered" evidence="1">
    <location>
        <begin position="34"/>
        <end position="75"/>
    </location>
</feature>
<dbReference type="AlphaFoldDB" id="A0A9N9DWQ3"/>
<name>A0A9N9DWQ3_9GLOM</name>
<proteinExistence type="predicted"/>
<feature type="compositionally biased region" description="Basic and acidic residues" evidence="1">
    <location>
        <begin position="66"/>
        <end position="75"/>
    </location>
</feature>
<reference evidence="2" key="1">
    <citation type="submission" date="2021-06" db="EMBL/GenBank/DDBJ databases">
        <authorList>
            <person name="Kallberg Y."/>
            <person name="Tangrot J."/>
            <person name="Rosling A."/>
        </authorList>
    </citation>
    <scope>NUCLEOTIDE SEQUENCE</scope>
    <source>
        <strain evidence="2">IA702</strain>
    </source>
</reference>
<keyword evidence="3" id="KW-1185">Reference proteome</keyword>
<accession>A0A9N9DWQ3</accession>
<gene>
    <name evidence="2" type="ORF">POCULU_LOCUS9940</name>
</gene>
<feature type="non-terminal residue" evidence="2">
    <location>
        <position position="1"/>
    </location>
</feature>
<dbReference type="Proteomes" id="UP000789572">
    <property type="component" value="Unassembled WGS sequence"/>
</dbReference>
<organism evidence="2 3">
    <name type="scientific">Paraglomus occultum</name>
    <dbReference type="NCBI Taxonomy" id="144539"/>
    <lineage>
        <taxon>Eukaryota</taxon>
        <taxon>Fungi</taxon>
        <taxon>Fungi incertae sedis</taxon>
        <taxon>Mucoromycota</taxon>
        <taxon>Glomeromycotina</taxon>
        <taxon>Glomeromycetes</taxon>
        <taxon>Paraglomerales</taxon>
        <taxon>Paraglomeraceae</taxon>
        <taxon>Paraglomus</taxon>
    </lineage>
</organism>
<comment type="caution">
    <text evidence="2">The sequence shown here is derived from an EMBL/GenBank/DDBJ whole genome shotgun (WGS) entry which is preliminary data.</text>
</comment>
<evidence type="ECO:0000313" key="3">
    <source>
        <dbReference type="Proteomes" id="UP000789572"/>
    </source>
</evidence>
<feature type="non-terminal residue" evidence="2">
    <location>
        <position position="75"/>
    </location>
</feature>
<evidence type="ECO:0000256" key="1">
    <source>
        <dbReference type="SAM" id="MobiDB-lite"/>
    </source>
</evidence>
<evidence type="ECO:0000313" key="2">
    <source>
        <dbReference type="EMBL" id="CAG8650842.1"/>
    </source>
</evidence>